<feature type="region of interest" description="Disordered" evidence="8">
    <location>
        <begin position="186"/>
        <end position="206"/>
    </location>
</feature>
<name>A0A4R3LUN3_9HYPH</name>
<dbReference type="GO" id="GO:0042803">
    <property type="term" value="F:protein homodimerization activity"/>
    <property type="evidence" value="ECO:0007669"/>
    <property type="project" value="InterPro"/>
</dbReference>
<evidence type="ECO:0000256" key="5">
    <source>
        <dbReference type="RuleBase" id="RU000639"/>
    </source>
</evidence>
<organism evidence="9 10">
    <name type="scientific">Aquabacter spiritensis</name>
    <dbReference type="NCBI Taxonomy" id="933073"/>
    <lineage>
        <taxon>Bacteria</taxon>
        <taxon>Pseudomonadati</taxon>
        <taxon>Pseudomonadota</taxon>
        <taxon>Alphaproteobacteria</taxon>
        <taxon>Hyphomicrobiales</taxon>
        <taxon>Xanthobacteraceae</taxon>
        <taxon>Aquabacter</taxon>
    </lineage>
</organism>
<evidence type="ECO:0000256" key="4">
    <source>
        <dbReference type="HAMAP-Rule" id="MF_01151"/>
    </source>
</evidence>
<dbReference type="HAMAP" id="MF_01151">
    <property type="entry name" value="GrpE"/>
    <property type="match status" value="1"/>
</dbReference>
<evidence type="ECO:0000313" key="9">
    <source>
        <dbReference type="EMBL" id="TCT04310.1"/>
    </source>
</evidence>
<keyword evidence="10" id="KW-1185">Reference proteome</keyword>
<reference evidence="9 10" key="1">
    <citation type="submission" date="2019-03" db="EMBL/GenBank/DDBJ databases">
        <title>Genomic Encyclopedia of Type Strains, Phase IV (KMG-IV): sequencing the most valuable type-strain genomes for metagenomic binning, comparative biology and taxonomic classification.</title>
        <authorList>
            <person name="Goeker M."/>
        </authorList>
    </citation>
    <scope>NUCLEOTIDE SEQUENCE [LARGE SCALE GENOMIC DNA]</scope>
    <source>
        <strain evidence="9 10">DSM 9035</strain>
    </source>
</reference>
<dbReference type="Proteomes" id="UP000294664">
    <property type="component" value="Unassembled WGS sequence"/>
</dbReference>
<comment type="caution">
    <text evidence="9">The sequence shown here is derived from an EMBL/GenBank/DDBJ whole genome shotgun (WGS) entry which is preliminary data.</text>
</comment>
<dbReference type="GO" id="GO:0000774">
    <property type="term" value="F:adenyl-nucleotide exchange factor activity"/>
    <property type="evidence" value="ECO:0007669"/>
    <property type="project" value="InterPro"/>
</dbReference>
<dbReference type="InterPro" id="IPR013805">
    <property type="entry name" value="GrpE_CC"/>
</dbReference>
<feature type="compositionally biased region" description="Low complexity" evidence="8">
    <location>
        <begin position="189"/>
        <end position="199"/>
    </location>
</feature>
<dbReference type="SUPFAM" id="SSF51064">
    <property type="entry name" value="Head domain of nucleotide exchange factor GrpE"/>
    <property type="match status" value="1"/>
</dbReference>
<dbReference type="GO" id="GO:0051082">
    <property type="term" value="F:unfolded protein binding"/>
    <property type="evidence" value="ECO:0007669"/>
    <property type="project" value="TreeGrafter"/>
</dbReference>
<dbReference type="PANTHER" id="PTHR21237">
    <property type="entry name" value="GRPE PROTEIN"/>
    <property type="match status" value="1"/>
</dbReference>
<dbReference type="EMBL" id="SMAI01000007">
    <property type="protein sequence ID" value="TCT04310.1"/>
    <property type="molecule type" value="Genomic_DNA"/>
</dbReference>
<evidence type="ECO:0000256" key="2">
    <source>
        <dbReference type="ARBA" id="ARBA00023016"/>
    </source>
</evidence>
<dbReference type="Pfam" id="PF01025">
    <property type="entry name" value="GrpE"/>
    <property type="match status" value="1"/>
</dbReference>
<dbReference type="InterPro" id="IPR000740">
    <property type="entry name" value="GrpE"/>
</dbReference>
<dbReference type="GO" id="GO:0006457">
    <property type="term" value="P:protein folding"/>
    <property type="evidence" value="ECO:0007669"/>
    <property type="project" value="InterPro"/>
</dbReference>
<comment type="function">
    <text evidence="4 5">Participates actively in the response to hyperosmotic and heat shock by preventing the aggregation of stress-denatured proteins, in association with DnaK and GrpE. It is the nucleotide exchange factor for DnaK and may function as a thermosensor. Unfolded proteins bind initially to DnaJ; upon interaction with the DnaJ-bound protein, DnaK hydrolyzes its bound ATP, resulting in the formation of a stable complex. GrpE releases ADP from DnaK; ATP binding to DnaK triggers the release of the substrate protein, thus completing the reaction cycle. Several rounds of ATP-dependent interactions between DnaJ, DnaK and GrpE are required for fully efficient folding.</text>
</comment>
<keyword evidence="3 4" id="KW-0143">Chaperone</keyword>
<dbReference type="InterPro" id="IPR009012">
    <property type="entry name" value="GrpE_head"/>
</dbReference>
<dbReference type="FunFam" id="2.30.22.10:FF:000002">
    <property type="entry name" value="GrpE protein homolog"/>
    <property type="match status" value="1"/>
</dbReference>
<dbReference type="NCBIfam" id="NF010739">
    <property type="entry name" value="PRK14141.1"/>
    <property type="match status" value="1"/>
</dbReference>
<evidence type="ECO:0000256" key="6">
    <source>
        <dbReference type="RuleBase" id="RU004478"/>
    </source>
</evidence>
<evidence type="ECO:0000256" key="3">
    <source>
        <dbReference type="ARBA" id="ARBA00023186"/>
    </source>
</evidence>
<evidence type="ECO:0000313" key="10">
    <source>
        <dbReference type="Proteomes" id="UP000294664"/>
    </source>
</evidence>
<dbReference type="PROSITE" id="PS01071">
    <property type="entry name" value="GRPE"/>
    <property type="match status" value="1"/>
</dbReference>
<dbReference type="Gene3D" id="2.30.22.10">
    <property type="entry name" value="Head domain of nucleotide exchange factor GrpE"/>
    <property type="match status" value="1"/>
</dbReference>
<evidence type="ECO:0000256" key="8">
    <source>
        <dbReference type="SAM" id="MobiDB-lite"/>
    </source>
</evidence>
<dbReference type="CDD" id="cd00446">
    <property type="entry name" value="GrpE"/>
    <property type="match status" value="1"/>
</dbReference>
<dbReference type="SUPFAM" id="SSF58014">
    <property type="entry name" value="Coiled-coil domain of nucleotide exchange factor GrpE"/>
    <property type="match status" value="1"/>
</dbReference>
<dbReference type="AlphaFoldDB" id="A0A4R3LUN3"/>
<dbReference type="Gene3D" id="3.90.20.20">
    <property type="match status" value="1"/>
</dbReference>
<comment type="subcellular location">
    <subcellularLocation>
        <location evidence="4">Cytoplasm</location>
    </subcellularLocation>
</comment>
<sequence>MSEKGGTPEAHGSNPAVDPEIAEMEELGAAETFRAERERLEGEIAAFKDKFLRAFAEAENIRRRAEKEIADAKTYGIAAFARDVLNVADDLSRALGTVDTQAAETAEGGFKSLLDGLELTERGLHKALEKHGIRKIDPMGGRFDPNLHQAMFEVPDESVPAGTVVQVVQSGYVIGDRVLRPAMVGVSRGGPKAAPAKAGSDSGQQV</sequence>
<evidence type="ECO:0000256" key="7">
    <source>
        <dbReference type="SAM" id="Coils"/>
    </source>
</evidence>
<comment type="similarity">
    <text evidence="1 4 6">Belongs to the GrpE family.</text>
</comment>
<dbReference type="OrthoDB" id="9789811at2"/>
<comment type="subunit">
    <text evidence="4">Homodimer.</text>
</comment>
<keyword evidence="7" id="KW-0175">Coiled coil</keyword>
<gene>
    <name evidence="4" type="primary">grpE</name>
    <name evidence="9" type="ORF">EDC64_107127</name>
</gene>
<dbReference type="GO" id="GO:0051087">
    <property type="term" value="F:protein-folding chaperone binding"/>
    <property type="evidence" value="ECO:0007669"/>
    <property type="project" value="InterPro"/>
</dbReference>
<feature type="region of interest" description="Disordered" evidence="8">
    <location>
        <begin position="1"/>
        <end position="20"/>
    </location>
</feature>
<proteinExistence type="inferred from homology"/>
<feature type="coiled-coil region" evidence="7">
    <location>
        <begin position="30"/>
        <end position="75"/>
    </location>
</feature>
<protein>
    <recommendedName>
        <fullName evidence="4 5">Protein GrpE</fullName>
    </recommendedName>
    <alternativeName>
        <fullName evidence="4">HSP-70 cofactor</fullName>
    </alternativeName>
</protein>
<dbReference type="PRINTS" id="PR00773">
    <property type="entry name" value="GRPEPROTEIN"/>
</dbReference>
<accession>A0A4R3LUN3</accession>
<dbReference type="PANTHER" id="PTHR21237:SF23">
    <property type="entry name" value="GRPE PROTEIN HOMOLOG, MITOCHONDRIAL"/>
    <property type="match status" value="1"/>
</dbReference>
<keyword evidence="4" id="KW-0963">Cytoplasm</keyword>
<keyword evidence="2 4" id="KW-0346">Stress response</keyword>
<evidence type="ECO:0000256" key="1">
    <source>
        <dbReference type="ARBA" id="ARBA00009054"/>
    </source>
</evidence>
<dbReference type="NCBIfam" id="NF010738">
    <property type="entry name" value="PRK14140.1"/>
    <property type="match status" value="1"/>
</dbReference>
<dbReference type="GO" id="GO:0005737">
    <property type="term" value="C:cytoplasm"/>
    <property type="evidence" value="ECO:0007669"/>
    <property type="project" value="UniProtKB-SubCell"/>
</dbReference>
<dbReference type="RefSeq" id="WP_132031851.1">
    <property type="nucleotide sequence ID" value="NZ_SMAI01000007.1"/>
</dbReference>